<evidence type="ECO:0000256" key="1">
    <source>
        <dbReference type="ARBA" id="ARBA00023002"/>
    </source>
</evidence>
<evidence type="ECO:0000313" key="3">
    <source>
        <dbReference type="EMBL" id="EGS21673.1"/>
    </source>
</evidence>
<sequence length="423" mass="48320">MAQSSCPLPPQTPAASGIKVAKETGQEIVRPDISWIPSYKVYKDREERLKLLYPNRHTTLPSEWPAEVKAPRVWSGSDFKSEDEYVVQLSAEDIAEIEAGLAHFKRNLGPAQVNKDTFPLPSLSARLEEVSEIIHEGRGFVILRGLQPDKYSNLDNILLYLGVTSYIAETRGMQDFDGRMILHISAVVEDKKNGNMAHGPNSPYVTRAQPFHADLCDVLALYALNVAAYGGESYLASTAKIYNELAKTRPDIIEVLAKDDWVFDEFFEGQYHNRPLLYNFPDHGPVFQFSRRPLTGSHFSPHHPAVPAMTEIQAEALDAVHFTAREHALELRFKPGDMLIFNNFAMLHARSGFADDEAQGRKRHLLRLWLRNEQRRWKLPAGQLERISWECYGDHQWRRELEVWDIDRSPPELRVKHRRASCA</sequence>
<gene>
    <name evidence="3" type="ORF">CTHT_0035390</name>
</gene>
<reference evidence="3 4" key="1">
    <citation type="journal article" date="2011" name="Cell">
        <title>Insight into structure and assembly of the nuclear pore complex by utilizing the genome of a eukaryotic thermophile.</title>
        <authorList>
            <person name="Amlacher S."/>
            <person name="Sarges P."/>
            <person name="Flemming D."/>
            <person name="van Noort V."/>
            <person name="Kunze R."/>
            <person name="Devos D.P."/>
            <person name="Arumugam M."/>
            <person name="Bork P."/>
            <person name="Hurt E."/>
        </authorList>
    </citation>
    <scope>NUCLEOTIDE SEQUENCE [LARGE SCALE GENOMIC DNA]</scope>
    <source>
        <strain evidence="4">DSM 1495 / CBS 144.50 / IMI 039719</strain>
    </source>
</reference>
<dbReference type="Proteomes" id="UP000008066">
    <property type="component" value="Unassembled WGS sequence"/>
</dbReference>
<dbReference type="STRING" id="759272.G0S6S1"/>
<dbReference type="InterPro" id="IPR050411">
    <property type="entry name" value="AlphaKG_dependent_hydroxylases"/>
</dbReference>
<dbReference type="Gene3D" id="3.60.130.10">
    <property type="entry name" value="Clavaminate synthase-like"/>
    <property type="match status" value="1"/>
</dbReference>
<keyword evidence="4" id="KW-1185">Reference proteome</keyword>
<dbReference type="KEGG" id="cthr:CTHT_0035390"/>
<protein>
    <recommendedName>
        <fullName evidence="2">TauD/TfdA-like domain-containing protein</fullName>
    </recommendedName>
</protein>
<dbReference type="OMA" id="NNFAMLH"/>
<dbReference type="GeneID" id="18257577"/>
<dbReference type="Pfam" id="PF02668">
    <property type="entry name" value="TauD"/>
    <property type="match status" value="1"/>
</dbReference>
<name>G0S6S1_CHATD</name>
<dbReference type="PANTHER" id="PTHR10696">
    <property type="entry name" value="GAMMA-BUTYROBETAINE HYDROXYLASE-RELATED"/>
    <property type="match status" value="1"/>
</dbReference>
<dbReference type="AlphaFoldDB" id="G0S6S1"/>
<evidence type="ECO:0000259" key="2">
    <source>
        <dbReference type="Pfam" id="PF02668"/>
    </source>
</evidence>
<feature type="domain" description="TauD/TfdA-like" evidence="2">
    <location>
        <begin position="108"/>
        <end position="369"/>
    </location>
</feature>
<dbReference type="RefSeq" id="XP_006693969.1">
    <property type="nucleotide sequence ID" value="XM_006693906.1"/>
</dbReference>
<dbReference type="SUPFAM" id="SSF51197">
    <property type="entry name" value="Clavaminate synthase-like"/>
    <property type="match status" value="1"/>
</dbReference>
<dbReference type="GO" id="GO:0016491">
    <property type="term" value="F:oxidoreductase activity"/>
    <property type="evidence" value="ECO:0007669"/>
    <property type="project" value="UniProtKB-KW"/>
</dbReference>
<dbReference type="PANTHER" id="PTHR10696:SF54">
    <property type="entry name" value="FAMILY OXIDOREDUCTASE, PUTATIVE (AFU_ORTHOLOGUE AFUA_4G13850)-RELATED"/>
    <property type="match status" value="1"/>
</dbReference>
<dbReference type="OrthoDB" id="272271at2759"/>
<dbReference type="eggNOG" id="ENOG502R4JR">
    <property type="taxonomic scope" value="Eukaryota"/>
</dbReference>
<dbReference type="HOGENOM" id="CLU_041041_0_0_1"/>
<organism evidence="4">
    <name type="scientific">Chaetomium thermophilum (strain DSM 1495 / CBS 144.50 / IMI 039719)</name>
    <name type="common">Thermochaetoides thermophila</name>
    <dbReference type="NCBI Taxonomy" id="759272"/>
    <lineage>
        <taxon>Eukaryota</taxon>
        <taxon>Fungi</taxon>
        <taxon>Dikarya</taxon>
        <taxon>Ascomycota</taxon>
        <taxon>Pezizomycotina</taxon>
        <taxon>Sordariomycetes</taxon>
        <taxon>Sordariomycetidae</taxon>
        <taxon>Sordariales</taxon>
        <taxon>Chaetomiaceae</taxon>
        <taxon>Thermochaetoides</taxon>
    </lineage>
</organism>
<evidence type="ECO:0000313" key="4">
    <source>
        <dbReference type="Proteomes" id="UP000008066"/>
    </source>
</evidence>
<dbReference type="EMBL" id="GL988041">
    <property type="protein sequence ID" value="EGS21673.1"/>
    <property type="molecule type" value="Genomic_DNA"/>
</dbReference>
<accession>G0S6S1</accession>
<dbReference type="InterPro" id="IPR042098">
    <property type="entry name" value="TauD-like_sf"/>
</dbReference>
<proteinExistence type="predicted"/>
<dbReference type="InterPro" id="IPR003819">
    <property type="entry name" value="TauD/TfdA-like"/>
</dbReference>
<keyword evidence="1" id="KW-0560">Oxidoreductase</keyword>